<dbReference type="AlphaFoldDB" id="A0A7N2LKD5"/>
<dbReference type="Gramene" id="QL05p005160:mrna">
    <property type="protein sequence ID" value="QL05p005160:mrna:CDS:1"/>
    <property type="gene ID" value="QL05p005160"/>
</dbReference>
<reference evidence="1 2" key="1">
    <citation type="journal article" date="2016" name="G3 (Bethesda)">
        <title>First Draft Assembly and Annotation of the Genome of a California Endemic Oak Quercus lobata Nee (Fagaceae).</title>
        <authorList>
            <person name="Sork V.L."/>
            <person name="Fitz-Gibbon S.T."/>
            <person name="Puiu D."/>
            <person name="Crepeau M."/>
            <person name="Gugger P.F."/>
            <person name="Sherman R."/>
            <person name="Stevens K."/>
            <person name="Langley C.H."/>
            <person name="Pellegrini M."/>
            <person name="Salzberg S.L."/>
        </authorList>
    </citation>
    <scope>NUCLEOTIDE SEQUENCE [LARGE SCALE GENOMIC DNA]</scope>
    <source>
        <strain evidence="1 2">cv. SW786</strain>
    </source>
</reference>
<evidence type="ECO:0000313" key="1">
    <source>
        <dbReference type="EnsemblPlants" id="QL05p005160:mrna:CDS:1"/>
    </source>
</evidence>
<dbReference type="EnsemblPlants" id="QL05p005160:mrna">
    <property type="protein sequence ID" value="QL05p005160:mrna:CDS:1"/>
    <property type="gene ID" value="QL05p005160"/>
</dbReference>
<sequence>MRCCVASSTRSSGSLSPIIQYSVAACTYLNPLVRARWYSLEDGMDKKVEGELKLAIWIGTQADEAFYKAWCSDAVGVIGTDVLANSCSKVYLSPKLWYLRVSVLEAIDLQPIDKCGCLE</sequence>
<keyword evidence="2" id="KW-1185">Reference proteome</keyword>
<dbReference type="Proteomes" id="UP000594261">
    <property type="component" value="Chromosome 5"/>
</dbReference>
<organism evidence="1 2">
    <name type="scientific">Quercus lobata</name>
    <name type="common">Valley oak</name>
    <dbReference type="NCBI Taxonomy" id="97700"/>
    <lineage>
        <taxon>Eukaryota</taxon>
        <taxon>Viridiplantae</taxon>
        <taxon>Streptophyta</taxon>
        <taxon>Embryophyta</taxon>
        <taxon>Tracheophyta</taxon>
        <taxon>Spermatophyta</taxon>
        <taxon>Magnoliopsida</taxon>
        <taxon>eudicotyledons</taxon>
        <taxon>Gunneridae</taxon>
        <taxon>Pentapetalae</taxon>
        <taxon>rosids</taxon>
        <taxon>fabids</taxon>
        <taxon>Fagales</taxon>
        <taxon>Fagaceae</taxon>
        <taxon>Quercus</taxon>
    </lineage>
</organism>
<proteinExistence type="predicted"/>
<dbReference type="PANTHER" id="PTHR31425">
    <property type="entry name" value="PHOSPHORIBOSYLANTHRANILATE TRANSFERASE ISOFORM 1"/>
    <property type="match status" value="1"/>
</dbReference>
<reference evidence="1" key="2">
    <citation type="submission" date="2021-01" db="UniProtKB">
        <authorList>
            <consortium name="EnsemblPlants"/>
        </authorList>
    </citation>
    <scope>IDENTIFICATION</scope>
</reference>
<name>A0A7N2LKD5_QUELO</name>
<dbReference type="InterPro" id="IPR047259">
    <property type="entry name" value="QUIRKY-like"/>
</dbReference>
<protein>
    <submittedName>
        <fullName evidence="1">Uncharacterized protein</fullName>
    </submittedName>
</protein>
<evidence type="ECO:0000313" key="2">
    <source>
        <dbReference type="Proteomes" id="UP000594261"/>
    </source>
</evidence>
<dbReference type="EMBL" id="LRBV02000005">
    <property type="status" value="NOT_ANNOTATED_CDS"/>
    <property type="molecule type" value="Genomic_DNA"/>
</dbReference>
<dbReference type="InParanoid" id="A0A7N2LKD5"/>
<dbReference type="PANTHER" id="PTHR31425:SF50">
    <property type="entry name" value="FT-INTERACTING PROTEIN 3-RELATED"/>
    <property type="match status" value="1"/>
</dbReference>
<dbReference type="PROSITE" id="PS51257">
    <property type="entry name" value="PROKAR_LIPOPROTEIN"/>
    <property type="match status" value="1"/>
</dbReference>
<accession>A0A7N2LKD5</accession>